<gene>
    <name evidence="2" type="ORF">IW256_002395</name>
</gene>
<dbReference type="AlphaFoldDB" id="A0A931DFI1"/>
<evidence type="ECO:0000313" key="3">
    <source>
        <dbReference type="Proteomes" id="UP000614047"/>
    </source>
</evidence>
<dbReference type="RefSeq" id="WP_197011021.1">
    <property type="nucleotide sequence ID" value="NZ_BAABES010000031.1"/>
</dbReference>
<feature type="region of interest" description="Disordered" evidence="1">
    <location>
        <begin position="152"/>
        <end position="175"/>
    </location>
</feature>
<dbReference type="EMBL" id="JADOUA010000001">
    <property type="protein sequence ID" value="MBG6088282.1"/>
    <property type="molecule type" value="Genomic_DNA"/>
</dbReference>
<name>A0A931DFI1_9ACTN</name>
<proteinExistence type="predicted"/>
<dbReference type="Proteomes" id="UP000614047">
    <property type="component" value="Unassembled WGS sequence"/>
</dbReference>
<evidence type="ECO:0000313" key="2">
    <source>
        <dbReference type="EMBL" id="MBG6088282.1"/>
    </source>
</evidence>
<evidence type="ECO:0000256" key="1">
    <source>
        <dbReference type="SAM" id="MobiDB-lite"/>
    </source>
</evidence>
<sequence>MTTGDGEPRRRLFPEELNGVDPVAAVMLADACRSIAAYPELVAVGPLFAAAERVAGGWQVVCPCDPLPQGARELLADHLEDTAAFGGTPGPGPAVRPGPAVSPGAGAGPGSGPAAPVARALLDAARELRTRPVDDLTVAGRRFRIVRIEQLVRTGPDGPEPPRPTDLDPHPRDHRLPRCRPYDRLPDGQATPDLATAELLCQLLDAAARTGTEPSESFLTPVQLTPAFTVAERSEGRWRPVGRLHDTPQQARDSLATYFRHVVPAVERPGETELAAYAEAAGLMADSGRRNGIEVAGRRFRIVRLERLTLMGPEGPEPPRPSDADPR</sequence>
<dbReference type="Pfam" id="PF19379">
    <property type="entry name" value="DUF5954"/>
    <property type="match status" value="2"/>
</dbReference>
<comment type="caution">
    <text evidence="2">The sequence shown here is derived from an EMBL/GenBank/DDBJ whole genome shotgun (WGS) entry which is preliminary data.</text>
</comment>
<feature type="compositionally biased region" description="Basic and acidic residues" evidence="1">
    <location>
        <begin position="163"/>
        <end position="175"/>
    </location>
</feature>
<evidence type="ECO:0008006" key="4">
    <source>
        <dbReference type="Google" id="ProtNLM"/>
    </source>
</evidence>
<reference evidence="2" key="1">
    <citation type="submission" date="2020-11" db="EMBL/GenBank/DDBJ databases">
        <title>Sequencing the genomes of 1000 actinobacteria strains.</title>
        <authorList>
            <person name="Klenk H.-P."/>
        </authorList>
    </citation>
    <scope>NUCLEOTIDE SEQUENCE</scope>
    <source>
        <strain evidence="2">DSM 43175</strain>
    </source>
</reference>
<organism evidence="2 3">
    <name type="scientific">Actinomadura viridis</name>
    <dbReference type="NCBI Taxonomy" id="58110"/>
    <lineage>
        <taxon>Bacteria</taxon>
        <taxon>Bacillati</taxon>
        <taxon>Actinomycetota</taxon>
        <taxon>Actinomycetes</taxon>
        <taxon>Streptosporangiales</taxon>
        <taxon>Thermomonosporaceae</taxon>
        <taxon>Actinomadura</taxon>
    </lineage>
</organism>
<accession>A0A931DFI1</accession>
<keyword evidence="3" id="KW-1185">Reference proteome</keyword>
<dbReference type="InterPro" id="IPR045998">
    <property type="entry name" value="DUF5954"/>
</dbReference>
<feature type="region of interest" description="Disordered" evidence="1">
    <location>
        <begin position="86"/>
        <end position="115"/>
    </location>
</feature>
<protein>
    <recommendedName>
        <fullName evidence="4">PE-PGRS family protein</fullName>
    </recommendedName>
</protein>